<evidence type="ECO:0000256" key="1">
    <source>
        <dbReference type="ARBA" id="ARBA00004651"/>
    </source>
</evidence>
<dbReference type="PANTHER" id="PTHR43738">
    <property type="entry name" value="ABC TRANSPORTER, MEMBRANE PROTEIN"/>
    <property type="match status" value="1"/>
</dbReference>
<keyword evidence="2" id="KW-1003">Cell membrane</keyword>
<evidence type="ECO:0000259" key="7">
    <source>
        <dbReference type="Pfam" id="PF02687"/>
    </source>
</evidence>
<evidence type="ECO:0000256" key="4">
    <source>
        <dbReference type="ARBA" id="ARBA00022989"/>
    </source>
</evidence>
<dbReference type="InterPro" id="IPR051125">
    <property type="entry name" value="ABC-4/HrtB_transporter"/>
</dbReference>
<keyword evidence="4 6" id="KW-1133">Transmembrane helix</keyword>
<reference evidence="8" key="1">
    <citation type="journal article" date="2020" name="mSystems">
        <title>Genome- and Community-Level Interaction Insights into Carbon Utilization and Element Cycling Functions of Hydrothermarchaeota in Hydrothermal Sediment.</title>
        <authorList>
            <person name="Zhou Z."/>
            <person name="Liu Y."/>
            <person name="Xu W."/>
            <person name="Pan J."/>
            <person name="Luo Z.H."/>
            <person name="Li M."/>
        </authorList>
    </citation>
    <scope>NUCLEOTIDE SEQUENCE [LARGE SCALE GENOMIC DNA]</scope>
    <source>
        <strain evidence="8">SpSt-508</strain>
    </source>
</reference>
<feature type="transmembrane region" description="Helical" evidence="6">
    <location>
        <begin position="813"/>
        <end position="832"/>
    </location>
</feature>
<evidence type="ECO:0000256" key="2">
    <source>
        <dbReference type="ARBA" id="ARBA00022475"/>
    </source>
</evidence>
<keyword evidence="3 6" id="KW-0812">Transmembrane</keyword>
<organism evidence="8">
    <name type="scientific">Schlesneria paludicola</name>
    <dbReference type="NCBI Taxonomy" id="360056"/>
    <lineage>
        <taxon>Bacteria</taxon>
        <taxon>Pseudomonadati</taxon>
        <taxon>Planctomycetota</taxon>
        <taxon>Planctomycetia</taxon>
        <taxon>Planctomycetales</taxon>
        <taxon>Planctomycetaceae</taxon>
        <taxon>Schlesneria</taxon>
    </lineage>
</organism>
<feature type="transmembrane region" description="Helical" evidence="6">
    <location>
        <begin position="758"/>
        <end position="784"/>
    </location>
</feature>
<evidence type="ECO:0000256" key="3">
    <source>
        <dbReference type="ARBA" id="ARBA00022692"/>
    </source>
</evidence>
<name>A0A7C4LKY6_9PLAN</name>
<feature type="transmembrane region" description="Helical" evidence="6">
    <location>
        <begin position="1107"/>
        <end position="1125"/>
    </location>
</feature>
<dbReference type="AlphaFoldDB" id="A0A7C4LKY6"/>
<feature type="transmembrane region" description="Helical" evidence="6">
    <location>
        <begin position="731"/>
        <end position="752"/>
    </location>
</feature>
<feature type="domain" description="ABC3 transporter permease C-terminal" evidence="7">
    <location>
        <begin position="1080"/>
        <end position="1187"/>
    </location>
</feature>
<feature type="transmembrane region" description="Helical" evidence="6">
    <location>
        <begin position="1079"/>
        <end position="1100"/>
    </location>
</feature>
<evidence type="ECO:0000313" key="8">
    <source>
        <dbReference type="EMBL" id="HGT39453.1"/>
    </source>
</evidence>
<dbReference type="PANTHER" id="PTHR43738:SF2">
    <property type="entry name" value="ABC TRANSPORTER PERMEASE"/>
    <property type="match status" value="1"/>
</dbReference>
<dbReference type="EMBL" id="DSVQ01000012">
    <property type="protein sequence ID" value="HGT39453.1"/>
    <property type="molecule type" value="Genomic_DNA"/>
</dbReference>
<feature type="transmembrane region" description="Helical" evidence="6">
    <location>
        <begin position="582"/>
        <end position="602"/>
    </location>
</feature>
<gene>
    <name evidence="8" type="ORF">ENS64_09365</name>
</gene>
<evidence type="ECO:0000256" key="5">
    <source>
        <dbReference type="ARBA" id="ARBA00023136"/>
    </source>
</evidence>
<proteinExistence type="predicted"/>
<comment type="subcellular location">
    <subcellularLocation>
        <location evidence="1">Cell membrane</location>
        <topology evidence="1">Multi-pass membrane protein</topology>
    </subcellularLocation>
</comment>
<feature type="transmembrane region" description="Helical" evidence="6">
    <location>
        <begin position="1162"/>
        <end position="1181"/>
    </location>
</feature>
<evidence type="ECO:0000256" key="6">
    <source>
        <dbReference type="SAM" id="Phobius"/>
    </source>
</evidence>
<protein>
    <submittedName>
        <fullName evidence="8">ABC transporter permease</fullName>
    </submittedName>
</protein>
<feature type="transmembrane region" description="Helical" evidence="6">
    <location>
        <begin position="61"/>
        <end position="81"/>
    </location>
</feature>
<feature type="domain" description="ABC3 transporter permease C-terminal" evidence="7">
    <location>
        <begin position="586"/>
        <end position="703"/>
    </location>
</feature>
<accession>A0A7C4LKY6</accession>
<feature type="transmembrane region" description="Helical" evidence="6">
    <location>
        <begin position="634"/>
        <end position="655"/>
    </location>
</feature>
<dbReference type="InterPro" id="IPR003838">
    <property type="entry name" value="ABC3_permease_C"/>
</dbReference>
<dbReference type="Pfam" id="PF02687">
    <property type="entry name" value="FtsX"/>
    <property type="match status" value="2"/>
</dbReference>
<dbReference type="GO" id="GO:0005886">
    <property type="term" value="C:plasma membrane"/>
    <property type="evidence" value="ECO:0007669"/>
    <property type="project" value="UniProtKB-SubCell"/>
</dbReference>
<sequence>MLVIGKKAGNVPSFGIRFRPGRIPLTCGLSCRTRAESLMPSSFSLSRWIFASLWHFRRTNAALLLGVMVGTAVIGGALIIGDSVRASLRQMTLDRLARIDVLVTGPRFFREQLVDDLQRAFTTASRPALAPAIVLVGSVERKTESVTRRASKVNVYGVDQRAWSLVAPPESRAPSDRQVFLNPGLAAALEAQPGDELTLWLELPSAVPRDTLLGHRDQDTQEFTVTVAEILPDGPGAARLGLTPTQQLPLNLFVNLGSLQDALNLAEVKPTRRDPRGAPARVNSIFGNLPAGGDAAILNRQLVEAWQLDDLNLRIVHDTVLNVLSVESAQLLLEDRFAAAVRQYAQARGVAASPVMVYLANWIRNARDPQSYSMYSTVAGLDLLDLDDAFGPWEFVGPRPDSLGDEDVILNEFLAEDLKVRAGDQVRFAYHVIGSHGELPEEERTVTVRGIVKLTGAAADQQLTPEVKGITDVESLSDWDQPFPMDLDKVTARDDEYWNDHRATPKMFFSLATAQKLWPSRYGSLTSVRVALPAGHSLEQARADLERFLLATVDPHALGLAFQEVKRAGLEAANGATDFTGLFLGFSLFLILSAMILVGLLFRLAIDQRVRQWGLLGAIGLPPRLVRRMLLGEALVLVLIGCLAGCAAAVGYAQLMLYGLKTWWIGAIGTRFLLLSVEVDSVVGGAVIAGMASLLAMASGVRQLHGVSLRAQMSGVSEGDRRGRSAARKAAVALGLAGLLLLGGLSGVIPAGEAFAGLSWPIVVFFLAGVLLLVGGMWGLSAWLEWEPRSPRPAKTLVELGLKNASRRRQRSVLSAGLIAAATFLITAVAAGHKDPTGERPDLRSGNGGFTLVAEASRPILFDLNTAEGRKQLNLQPRTPQQAAALKAMQVYAFRVQPGEDASCLNLFQTRAPTLLGAPRRFLERGGFRILGGGDELWRKLHLAESSAPHAASDHSLVFPALGDMNTLMFGLKKGIGDQLPYPADNAARRCWLKVIGMLDGSVFQGVLVISEEHFLRVYPERQGYQYFLVEVPPDHAAAATDLLESELAEYGLDVEPVSERLARFLAVQNTYLSTFQTVGGLGLLLGTLGLATVMLRNVWERQAEVALLRAVGLSPRTIGTLVLIENGWLLVWGLATGSSSALLAMAPHLASTEARVPWGGLLSLLAAVFVVGCLAALGAVKTAVSLPLVATLRGE</sequence>
<feature type="transmembrane region" description="Helical" evidence="6">
    <location>
        <begin position="682"/>
        <end position="701"/>
    </location>
</feature>
<comment type="caution">
    <text evidence="8">The sequence shown here is derived from an EMBL/GenBank/DDBJ whole genome shotgun (WGS) entry which is preliminary data.</text>
</comment>
<keyword evidence="5 6" id="KW-0472">Membrane</keyword>
<feature type="transmembrane region" description="Helical" evidence="6">
    <location>
        <begin position="1131"/>
        <end position="1150"/>
    </location>
</feature>